<evidence type="ECO:0000256" key="6">
    <source>
        <dbReference type="SAM" id="MobiDB-lite"/>
    </source>
</evidence>
<dbReference type="InterPro" id="IPR008942">
    <property type="entry name" value="ENTH_VHS"/>
</dbReference>
<dbReference type="GO" id="GO:0031124">
    <property type="term" value="P:mRNA 3'-end processing"/>
    <property type="evidence" value="ECO:0007669"/>
    <property type="project" value="TreeGrafter"/>
</dbReference>
<sequence>MGELNEQLFEQKLLSLKDSQESISALSSWCLKHHSHHKKIVAAWLRILKRVKIEQRLTLFYLANDVIQYSKRKGYEFVESWGTALQKATTMVRDDKVRNKILRLFKIWDERSIYDEAFLMDLSGLLSSNPKKPVSSDPAEFQPTTLFAKIRSCKTLEEDTDLKLKQIKEHPVDISDIKALNATLKVKLQVKSECDELSVDIDDGIIKMERYIKALEVEIKERTSLIDLLEASESYYETQRGEAKIVCNAYRNFGSRVKSLKRKLADLILTLPSPLPSPDVNAPSPSPESDIDLPDDNNGAEFYNPHMSNYTNYQSNQGFFPTESNNAYEATNFNSNDGYTYPLANDTVPFNASVPPPTTAAPMEDSSVLNNSSFSSFMGNFNLPLDIQKTLFKQDADIETPASPPIDQQIDELLESPSNGAEGKPIEVISSTAKPNDLNFNVSEFLKSLMPTSMPDIGSTAPQPVPDPVLEIPVSQEVPMVPPPPMPPDVFFKEEFNDFKRTNGNKGWNSALPAKFPSWNQPNPAWEVSDTPSSPPTFEKESYVEPIEYNDTTGNMDSMVGTDRDDRRIPFKQAMKDTDHRLLDRRTQSLRGHKDVDHRNLISLTGSPKQDSKTEKKSNFDYKSIPMPPTPPSIPAIFDAPPPPIPAPPVPPMIPDISIPPPIISIPPPLTSIPPPMNSIPPPPKNVDNVESVDMEMSDDEDHASGKEASPFRSKNSSANTSCETMRDSPAKLDQTDLYSDIPTPKADGNESMKDIDMFSQTFEIPKPVNKALAAVVKDPSVDPILPSKDLFSPPVTPGMLLNDDDAQELTEINFSKSFLDETSAFLNEFDSQELLKDPPPIASDEQFPTDLLDGSISDSESVNSPNLQKRTATSDPRFRSPVINNSPVGNFNSVRTPGWQNSPRQFRPRFNQPTAPNQFRPNSRGFRPRTRPSPGTFRGRPFFSSWQ</sequence>
<dbReference type="Gene3D" id="6.10.250.2560">
    <property type="match status" value="1"/>
</dbReference>
<keyword evidence="9" id="KW-1185">Reference proteome</keyword>
<keyword evidence="3" id="KW-0007">Acetylation</keyword>
<protein>
    <recommendedName>
        <fullName evidence="5">Regulation of nuclear pre-mRNA domain-containing protein 2</fullName>
    </recommendedName>
</protein>
<feature type="region of interest" description="Disordered" evidence="6">
    <location>
        <begin position="831"/>
        <end position="948"/>
    </location>
</feature>
<evidence type="ECO:0000259" key="7">
    <source>
        <dbReference type="PROSITE" id="PS51391"/>
    </source>
</evidence>
<dbReference type="PANTHER" id="PTHR12460">
    <property type="entry name" value="CYCLIN-DEPENDENT KINASE INHIBITOR-RELATED PROTEIN"/>
    <property type="match status" value="1"/>
</dbReference>
<feature type="compositionally biased region" description="Polar residues" evidence="6">
    <location>
        <begin position="912"/>
        <end position="922"/>
    </location>
</feature>
<feature type="compositionally biased region" description="Basic and acidic residues" evidence="6">
    <location>
        <begin position="725"/>
        <end position="735"/>
    </location>
</feature>
<keyword evidence="2" id="KW-0597">Phosphoprotein</keyword>
<dbReference type="EMBL" id="OU963870">
    <property type="protein sequence ID" value="CAH0395337.1"/>
    <property type="molecule type" value="Genomic_DNA"/>
</dbReference>
<dbReference type="GO" id="GO:0000993">
    <property type="term" value="F:RNA polymerase II complex binding"/>
    <property type="evidence" value="ECO:0007669"/>
    <property type="project" value="TreeGrafter"/>
</dbReference>
<feature type="compositionally biased region" description="Polar residues" evidence="6">
    <location>
        <begin position="713"/>
        <end position="724"/>
    </location>
</feature>
<accession>A0A9P0ALG3</accession>
<dbReference type="SMART" id="SM00582">
    <property type="entry name" value="RPR"/>
    <property type="match status" value="1"/>
</dbReference>
<reference evidence="8" key="1">
    <citation type="submission" date="2021-12" db="EMBL/GenBank/DDBJ databases">
        <authorList>
            <person name="King R."/>
        </authorList>
    </citation>
    <scope>NUCLEOTIDE SEQUENCE</scope>
</reference>
<dbReference type="CDD" id="cd16981">
    <property type="entry name" value="CID_RPRD_like"/>
    <property type="match status" value="1"/>
</dbReference>
<evidence type="ECO:0000256" key="2">
    <source>
        <dbReference type="ARBA" id="ARBA00022553"/>
    </source>
</evidence>
<feature type="compositionally biased region" description="Pro residues" evidence="6">
    <location>
        <begin position="665"/>
        <end position="685"/>
    </location>
</feature>
<dbReference type="InterPro" id="IPR006569">
    <property type="entry name" value="CID_dom"/>
</dbReference>
<feature type="region of interest" description="Disordered" evidence="6">
    <location>
        <begin position="275"/>
        <end position="301"/>
    </location>
</feature>
<feature type="compositionally biased region" description="Basic and acidic residues" evidence="6">
    <location>
        <begin position="583"/>
        <end position="600"/>
    </location>
</feature>
<proteinExistence type="predicted"/>
<feature type="compositionally biased region" description="Basic and acidic residues" evidence="6">
    <location>
        <begin position="610"/>
        <end position="620"/>
    </location>
</feature>
<evidence type="ECO:0000256" key="4">
    <source>
        <dbReference type="ARBA" id="ARBA00062892"/>
    </source>
</evidence>
<name>A0A9P0ALG3_BEMTA</name>
<dbReference type="Gene3D" id="1.25.40.90">
    <property type="match status" value="1"/>
</dbReference>
<dbReference type="PANTHER" id="PTHR12460:SF40">
    <property type="entry name" value="REGULATION OF NUCLEAR PRE-MRNA DOMAIN-CONTAINING PROTEIN 2"/>
    <property type="match status" value="1"/>
</dbReference>
<dbReference type="Pfam" id="PF04818">
    <property type="entry name" value="CID"/>
    <property type="match status" value="1"/>
</dbReference>
<feature type="compositionally biased region" description="Acidic residues" evidence="6">
    <location>
        <begin position="691"/>
        <end position="702"/>
    </location>
</feature>
<feature type="region of interest" description="Disordered" evidence="6">
    <location>
        <begin position="665"/>
        <end position="754"/>
    </location>
</feature>
<dbReference type="AlphaFoldDB" id="A0A9P0ALG3"/>
<organism evidence="8 9">
    <name type="scientific">Bemisia tabaci</name>
    <name type="common">Sweetpotato whitefly</name>
    <name type="synonym">Aleurodes tabaci</name>
    <dbReference type="NCBI Taxonomy" id="7038"/>
    <lineage>
        <taxon>Eukaryota</taxon>
        <taxon>Metazoa</taxon>
        <taxon>Ecdysozoa</taxon>
        <taxon>Arthropoda</taxon>
        <taxon>Hexapoda</taxon>
        <taxon>Insecta</taxon>
        <taxon>Pterygota</taxon>
        <taxon>Neoptera</taxon>
        <taxon>Paraneoptera</taxon>
        <taxon>Hemiptera</taxon>
        <taxon>Sternorrhyncha</taxon>
        <taxon>Aleyrodoidea</taxon>
        <taxon>Aleyrodidae</taxon>
        <taxon>Aleyrodinae</taxon>
        <taxon>Bemisia</taxon>
    </lineage>
</organism>
<dbReference type="KEGG" id="btab:109033130"/>
<dbReference type="SUPFAM" id="SSF48464">
    <property type="entry name" value="ENTH/VHS domain"/>
    <property type="match status" value="1"/>
</dbReference>
<evidence type="ECO:0000313" key="8">
    <source>
        <dbReference type="EMBL" id="CAH0395337.1"/>
    </source>
</evidence>
<dbReference type="PROSITE" id="PS51391">
    <property type="entry name" value="CID"/>
    <property type="match status" value="1"/>
</dbReference>
<dbReference type="FunFam" id="1.25.40.90:FF:000020">
    <property type="entry name" value="regulation of nuclear pre-mRNA domain-containing protein 2 isoform X1"/>
    <property type="match status" value="1"/>
</dbReference>
<gene>
    <name evidence="8" type="ORF">BEMITA_LOCUS13531</name>
</gene>
<dbReference type="Proteomes" id="UP001152759">
    <property type="component" value="Chromosome 9"/>
</dbReference>
<evidence type="ECO:0000256" key="1">
    <source>
        <dbReference type="ARBA" id="ARBA00022481"/>
    </source>
</evidence>
<feature type="compositionally biased region" description="Polar residues" evidence="6">
    <location>
        <begin position="883"/>
        <end position="905"/>
    </location>
</feature>
<evidence type="ECO:0000313" key="9">
    <source>
        <dbReference type="Proteomes" id="UP001152759"/>
    </source>
</evidence>
<dbReference type="InterPro" id="IPR032337">
    <property type="entry name" value="RPRD1A/B_C"/>
</dbReference>
<dbReference type="Pfam" id="PF16566">
    <property type="entry name" value="CREPT"/>
    <property type="match status" value="1"/>
</dbReference>
<evidence type="ECO:0000256" key="3">
    <source>
        <dbReference type="ARBA" id="ARBA00022990"/>
    </source>
</evidence>
<feature type="region of interest" description="Disordered" evidence="6">
    <location>
        <begin position="583"/>
        <end position="621"/>
    </location>
</feature>
<evidence type="ECO:0000256" key="5">
    <source>
        <dbReference type="ARBA" id="ARBA00067342"/>
    </source>
</evidence>
<keyword evidence="1" id="KW-0488">Methylation</keyword>
<comment type="subunit">
    <text evidence="4">Associates with the RNA polymerase II complex.</text>
</comment>
<feature type="compositionally biased region" description="Polar residues" evidence="6">
    <location>
        <begin position="857"/>
        <end position="875"/>
    </location>
</feature>
<feature type="domain" description="CID" evidence="7">
    <location>
        <begin position="1"/>
        <end position="130"/>
    </location>
</feature>